<proteinExistence type="inferred from homology"/>
<dbReference type="Gene3D" id="3.40.50.2300">
    <property type="match status" value="1"/>
</dbReference>
<dbReference type="PANTHER" id="PTHR30036:SF7">
    <property type="entry name" value="ABC TRANSPORTER PERIPLASMIC-BINDING PROTEIN YPHF"/>
    <property type="match status" value="1"/>
</dbReference>
<dbReference type="Pfam" id="PF13407">
    <property type="entry name" value="Peripla_BP_4"/>
    <property type="match status" value="1"/>
</dbReference>
<dbReference type="InterPro" id="IPR025997">
    <property type="entry name" value="SBP_2_dom"/>
</dbReference>
<evidence type="ECO:0000256" key="1">
    <source>
        <dbReference type="ARBA" id="ARBA00004196"/>
    </source>
</evidence>
<accession>A0A0F9LGY9</accession>
<reference evidence="4" key="1">
    <citation type="journal article" date="2015" name="Nature">
        <title>Complex archaea that bridge the gap between prokaryotes and eukaryotes.</title>
        <authorList>
            <person name="Spang A."/>
            <person name="Saw J.H."/>
            <person name="Jorgensen S.L."/>
            <person name="Zaremba-Niedzwiedzka K."/>
            <person name="Martijn J."/>
            <person name="Lind A.E."/>
            <person name="van Eijk R."/>
            <person name="Schleper C."/>
            <person name="Guy L."/>
            <person name="Ettema T.J."/>
        </authorList>
    </citation>
    <scope>NUCLEOTIDE SEQUENCE</scope>
</reference>
<dbReference type="AlphaFoldDB" id="A0A0F9LGY9"/>
<evidence type="ECO:0000313" key="4">
    <source>
        <dbReference type="EMBL" id="KKM63545.1"/>
    </source>
</evidence>
<evidence type="ECO:0000256" key="2">
    <source>
        <dbReference type="ARBA" id="ARBA00007639"/>
    </source>
</evidence>
<comment type="caution">
    <text evidence="4">The sequence shown here is derived from an EMBL/GenBank/DDBJ whole genome shotgun (WGS) entry which is preliminary data.</text>
</comment>
<dbReference type="GO" id="GO:0030246">
    <property type="term" value="F:carbohydrate binding"/>
    <property type="evidence" value="ECO:0007669"/>
    <property type="project" value="TreeGrafter"/>
</dbReference>
<dbReference type="InterPro" id="IPR028082">
    <property type="entry name" value="Peripla_BP_I"/>
</dbReference>
<dbReference type="GO" id="GO:0030288">
    <property type="term" value="C:outer membrane-bounded periplasmic space"/>
    <property type="evidence" value="ECO:0007669"/>
    <property type="project" value="TreeGrafter"/>
</dbReference>
<dbReference type="SUPFAM" id="SSF53822">
    <property type="entry name" value="Periplasmic binding protein-like I"/>
    <property type="match status" value="1"/>
</dbReference>
<sequence>MMRKWVSCILFVAVLTASIGIVSAASGQEEQEVWMLHEVVSIEEVDAFLEVVSSDPVPLDRTVHKRFRIAMIFPSLDLSDAWFSGWMGMEGRLKELGILYELTTMGGGHADHALQVSHIDLAIAQRYDYVIIAPTELFVQKAGIQRMIEAGIKVIVWNNNTPFVEWGRERYPDGLQPLAWVGFDHGYGGNMMGEYALTRLEPGSQVAIMHGIPGITTQLRGGIARDIMKAAGHEIVYEHHADWDKT</sequence>
<dbReference type="EMBL" id="LAZR01011076">
    <property type="protein sequence ID" value="KKM63545.1"/>
    <property type="molecule type" value="Genomic_DNA"/>
</dbReference>
<name>A0A0F9LGY9_9ZZZZ</name>
<protein>
    <recommendedName>
        <fullName evidence="3">Periplasmic binding protein domain-containing protein</fullName>
    </recommendedName>
</protein>
<evidence type="ECO:0000259" key="3">
    <source>
        <dbReference type="Pfam" id="PF13407"/>
    </source>
</evidence>
<feature type="non-terminal residue" evidence="4">
    <location>
        <position position="246"/>
    </location>
</feature>
<gene>
    <name evidence="4" type="ORF">LCGC14_1510350</name>
</gene>
<comment type="subcellular location">
    <subcellularLocation>
        <location evidence="1">Cell envelope</location>
    </subcellularLocation>
</comment>
<organism evidence="4">
    <name type="scientific">marine sediment metagenome</name>
    <dbReference type="NCBI Taxonomy" id="412755"/>
    <lineage>
        <taxon>unclassified sequences</taxon>
        <taxon>metagenomes</taxon>
        <taxon>ecological metagenomes</taxon>
    </lineage>
</organism>
<feature type="domain" description="Periplasmic binding protein" evidence="3">
    <location>
        <begin position="77"/>
        <end position="245"/>
    </location>
</feature>
<dbReference type="PANTHER" id="PTHR30036">
    <property type="entry name" value="D-XYLOSE-BINDING PERIPLASMIC PROTEIN"/>
    <property type="match status" value="1"/>
</dbReference>
<dbReference type="InterPro" id="IPR050555">
    <property type="entry name" value="Bact_Solute-Bind_Prot2"/>
</dbReference>
<comment type="similarity">
    <text evidence="2">Belongs to the bacterial solute-binding protein 2 family.</text>
</comment>